<dbReference type="Gene3D" id="3.90.70.10">
    <property type="entry name" value="Cysteine proteinases"/>
    <property type="match status" value="1"/>
</dbReference>
<gene>
    <name evidence="2" type="ORF">HA222_02425</name>
    <name evidence="3" type="ORF">HA227_01565</name>
    <name evidence="4" type="ORF">J4478_01355</name>
</gene>
<organism evidence="2 6">
    <name type="scientific">Candidatus Iainarchaeum sp</name>
    <dbReference type="NCBI Taxonomy" id="3101447"/>
    <lineage>
        <taxon>Archaea</taxon>
        <taxon>Candidatus Iainarchaeota</taxon>
        <taxon>Candidatus Iainarchaeia</taxon>
        <taxon>Candidatus Iainarchaeales</taxon>
        <taxon>Candidatus Iainarchaeaceae</taxon>
        <taxon>Candidatus Iainarchaeum</taxon>
    </lineage>
</organism>
<dbReference type="Proteomes" id="UP000590964">
    <property type="component" value="Unassembled WGS sequence"/>
</dbReference>
<dbReference type="GO" id="GO:0016020">
    <property type="term" value="C:membrane"/>
    <property type="evidence" value="ECO:0007669"/>
    <property type="project" value="InterPro"/>
</dbReference>
<evidence type="ECO:0000313" key="3">
    <source>
        <dbReference type="EMBL" id="HIH32918.1"/>
    </source>
</evidence>
<dbReference type="InterPro" id="IPR005074">
    <property type="entry name" value="Peptidase_C39"/>
</dbReference>
<evidence type="ECO:0000313" key="5">
    <source>
        <dbReference type="Proteomes" id="UP000527315"/>
    </source>
</evidence>
<dbReference type="GO" id="GO:0006508">
    <property type="term" value="P:proteolysis"/>
    <property type="evidence" value="ECO:0007669"/>
    <property type="project" value="InterPro"/>
</dbReference>
<dbReference type="EMBL" id="DUFJ01000041">
    <property type="protein sequence ID" value="HIH32918.1"/>
    <property type="molecule type" value="Genomic_DNA"/>
</dbReference>
<accession>A0A7J4JZ03</accession>
<proteinExistence type="predicted"/>
<dbReference type="PROSITE" id="PS50990">
    <property type="entry name" value="PEPTIDASE_C39"/>
    <property type="match status" value="1"/>
</dbReference>
<reference evidence="4" key="2">
    <citation type="submission" date="2021-03" db="EMBL/GenBank/DDBJ databases">
        <authorList>
            <person name="Jaffe A."/>
        </authorList>
    </citation>
    <scope>NUCLEOTIDE SEQUENCE</scope>
    <source>
        <strain evidence="4">RIFCSPLOWO2_01_FULL_43_13</strain>
    </source>
</reference>
<dbReference type="Proteomes" id="UP000680185">
    <property type="component" value="Unassembled WGS sequence"/>
</dbReference>
<dbReference type="Pfam" id="PF03412">
    <property type="entry name" value="Peptidase_C39"/>
    <property type="match status" value="1"/>
</dbReference>
<comment type="caution">
    <text evidence="2">The sequence shown here is derived from an EMBL/GenBank/DDBJ whole genome shotgun (WGS) entry which is preliminary data.</text>
</comment>
<evidence type="ECO:0000313" key="4">
    <source>
        <dbReference type="EMBL" id="MBS3058030.1"/>
    </source>
</evidence>
<evidence type="ECO:0000313" key="2">
    <source>
        <dbReference type="EMBL" id="HIH21495.1"/>
    </source>
</evidence>
<reference evidence="4" key="3">
    <citation type="submission" date="2021-05" db="EMBL/GenBank/DDBJ databases">
        <title>Protein family content uncovers lineage relationships and bacterial pathway maintenance mechanisms in DPANN archaea.</title>
        <authorList>
            <person name="Castelle C.J."/>
            <person name="Meheust R."/>
            <person name="Jaffe A.L."/>
            <person name="Seitz K."/>
            <person name="Gong X."/>
            <person name="Baker B.J."/>
            <person name="Banfield J.F."/>
        </authorList>
    </citation>
    <scope>NUCLEOTIDE SEQUENCE</scope>
    <source>
        <strain evidence="4">RIFCSPLOWO2_01_FULL_43_13</strain>
    </source>
</reference>
<feature type="domain" description="Peptidase C39" evidence="1">
    <location>
        <begin position="9"/>
        <end position="139"/>
    </location>
</feature>
<protein>
    <submittedName>
        <fullName evidence="4">C39 family peptidase</fullName>
    </submittedName>
</protein>
<evidence type="ECO:0000313" key="6">
    <source>
        <dbReference type="Proteomes" id="UP000590964"/>
    </source>
</evidence>
<dbReference type="AlphaFoldDB" id="A0A7J4JZ03"/>
<name>A0A7J4JZ03_9ARCH</name>
<dbReference type="GO" id="GO:0005524">
    <property type="term" value="F:ATP binding"/>
    <property type="evidence" value="ECO:0007669"/>
    <property type="project" value="InterPro"/>
</dbReference>
<dbReference type="EMBL" id="DUFW01000035">
    <property type="protein sequence ID" value="HIH21495.1"/>
    <property type="molecule type" value="Genomic_DNA"/>
</dbReference>
<dbReference type="GO" id="GO:0008233">
    <property type="term" value="F:peptidase activity"/>
    <property type="evidence" value="ECO:0007669"/>
    <property type="project" value="InterPro"/>
</dbReference>
<dbReference type="Proteomes" id="UP000527315">
    <property type="component" value="Unassembled WGS sequence"/>
</dbReference>
<evidence type="ECO:0000259" key="1">
    <source>
        <dbReference type="PROSITE" id="PS50990"/>
    </source>
</evidence>
<dbReference type="EMBL" id="JAGVWB010000007">
    <property type="protein sequence ID" value="MBS3058030.1"/>
    <property type="molecule type" value="Genomic_DNA"/>
</dbReference>
<sequence>MGGIPYYRQGKEWNCGAAAMRMVLQALGFRKSEKELARLLGTSKKSGTRNKAFAELGEKLKLNYCVKRKSSLKELEKMLDEGWLVILGYFLEKEKEGHYAVVEKISKGKIFLLDPKLGKGTNYSLKHFGRIWKNNPKGKDKEKKWLIAFKK</sequence>
<reference evidence="5 6" key="1">
    <citation type="journal article" date="2020" name="bioRxiv">
        <title>A rank-normalized archaeal taxonomy based on genome phylogeny resolves widespread incomplete and uneven classifications.</title>
        <authorList>
            <person name="Rinke C."/>
            <person name="Chuvochina M."/>
            <person name="Mussig A.J."/>
            <person name="Chaumeil P.-A."/>
            <person name="Waite D.W."/>
            <person name="Whitman W.B."/>
            <person name="Parks D.H."/>
            <person name="Hugenholtz P."/>
        </authorList>
    </citation>
    <scope>NUCLEOTIDE SEQUENCE [LARGE SCALE GENOMIC DNA]</scope>
</reference>